<feature type="coiled-coil region" evidence="1">
    <location>
        <begin position="506"/>
        <end position="533"/>
    </location>
</feature>
<reference evidence="4" key="3">
    <citation type="submission" date="2020-12" db="UniProtKB">
        <authorList>
            <consortium name="EnsemblPlants"/>
        </authorList>
    </citation>
    <scope>IDENTIFICATION</scope>
</reference>
<dbReference type="PANTHER" id="PTHR18950:SF0">
    <property type="entry name" value="PROGESTERONE IMMUNOMODULATORY BINDING FACTOR 1"/>
    <property type="match status" value="1"/>
</dbReference>
<keyword evidence="5" id="KW-1185">Reference proteome</keyword>
<dbReference type="PaxDb" id="3218-PP1S57_50V6.1"/>
<feature type="coiled-coil region" evidence="1">
    <location>
        <begin position="234"/>
        <end position="331"/>
    </location>
</feature>
<sequence>MIWDVVRTLRDSCEPNLIGIVGTSDGTRNSSPGEAAQSASGVCQAPSNDLVDPPTSDQSRDCVRRHSPCRDLSSVSQKYFDQFVLRGSTGVPENETLRRSQASLFSSSESEDVSTSSGGDGTRYYREETARLVQQLGDSRVQVATLEAQIVFLTNKLEEQETLDSCYIRRLEDEVVRLEETVKIDMYNLERRQSQTIIRSRYMELKAIPEHRKNSREHILIMAYEKCLRDREEIEELRKTRDTSREALTRANDEVQRLTRELQRDAANHATERRDYELDLCANAARLERLEAEHRDSLVQIEVLNAKGALFDEVQAKLENLERSNLGEENQREVMTAALQVAIQEKERILDSMKEKEHTLDLLSMDKIYLSKEIQRQAEQIKKSETELERQQEKLREVKRSRSELYNKFLVEKDSQLAIKQRLQAEIARIEEGKNQEVEQIRKEAKATADEKVRTFREMRDEAMTATEMCRSELRDSKAAYDELLLKFRELHRVSELKETESRGNLKVANFELDRLKVLLEETKDALVQIKLENETWAAKIQILKEKVKEEKNGPLEELKYELEKQVSELKEELRCTRAQLVVYQEEKNDQVEAYKKEKDAKCEACQSRKDAQLDINQIGRISQPHVPDKEEEAMSSSPRYQCLEGKSSMKCSSVSRKQINEEDLPESLWIPIQEEKKAKHSSASRYEDCKESEKPMSVSISLLKSCEAAKEKLFSASKIKATESHEAKSRGLFQQNQQLEEQLRAVTEEKNRVTNRLQSVQDDIRKLLRARGSVEQLQSMLKEKGVFTGAGYQWKTITSSESSLKAVKKASPKISP</sequence>
<evidence type="ECO:0000313" key="5">
    <source>
        <dbReference type="Proteomes" id="UP000006727"/>
    </source>
</evidence>
<proteinExistence type="predicted"/>
<dbReference type="EMBL" id="ABEU02000025">
    <property type="protein sequence ID" value="PNR27710.1"/>
    <property type="molecule type" value="Genomic_DNA"/>
</dbReference>
<dbReference type="PANTHER" id="PTHR18950">
    <property type="entry name" value="PROGESTERONE-INDUCED BLOCKING FACTOR 1"/>
    <property type="match status" value="1"/>
</dbReference>
<feature type="coiled-coil region" evidence="1">
    <location>
        <begin position="560"/>
        <end position="587"/>
    </location>
</feature>
<protein>
    <submittedName>
        <fullName evidence="3 4">Uncharacterized protein</fullName>
    </submittedName>
</protein>
<feature type="region of interest" description="Disordered" evidence="2">
    <location>
        <begin position="22"/>
        <end position="61"/>
    </location>
</feature>
<reference evidence="3 5" key="2">
    <citation type="journal article" date="2018" name="Plant J.">
        <title>The Physcomitrella patens chromosome-scale assembly reveals moss genome structure and evolution.</title>
        <authorList>
            <person name="Lang D."/>
            <person name="Ullrich K.K."/>
            <person name="Murat F."/>
            <person name="Fuchs J."/>
            <person name="Jenkins J."/>
            <person name="Haas F.B."/>
            <person name="Piednoel M."/>
            <person name="Gundlach H."/>
            <person name="Van Bel M."/>
            <person name="Meyberg R."/>
            <person name="Vives C."/>
            <person name="Morata J."/>
            <person name="Symeonidi A."/>
            <person name="Hiss M."/>
            <person name="Muchero W."/>
            <person name="Kamisugi Y."/>
            <person name="Saleh O."/>
            <person name="Blanc G."/>
            <person name="Decker E.L."/>
            <person name="van Gessel N."/>
            <person name="Grimwood J."/>
            <person name="Hayes R.D."/>
            <person name="Graham S.W."/>
            <person name="Gunter L.E."/>
            <person name="McDaniel S.F."/>
            <person name="Hoernstein S.N.W."/>
            <person name="Larsson A."/>
            <person name="Li F.W."/>
            <person name="Perroud P.F."/>
            <person name="Phillips J."/>
            <person name="Ranjan P."/>
            <person name="Rokshar D.S."/>
            <person name="Rothfels C.J."/>
            <person name="Schneider L."/>
            <person name="Shu S."/>
            <person name="Stevenson D.W."/>
            <person name="Thummler F."/>
            <person name="Tillich M."/>
            <person name="Villarreal Aguilar J.C."/>
            <person name="Widiez T."/>
            <person name="Wong G.K."/>
            <person name="Wymore A."/>
            <person name="Zhang Y."/>
            <person name="Zimmer A.D."/>
            <person name="Quatrano R.S."/>
            <person name="Mayer K.F.X."/>
            <person name="Goodstein D."/>
            <person name="Casacuberta J.M."/>
            <person name="Vandepoele K."/>
            <person name="Reski R."/>
            <person name="Cuming A.C."/>
            <person name="Tuskan G.A."/>
            <person name="Maumus F."/>
            <person name="Salse J."/>
            <person name="Schmutz J."/>
            <person name="Rensing S.A."/>
        </authorList>
    </citation>
    <scope>NUCLEOTIDE SEQUENCE [LARGE SCALE GENOMIC DNA]</scope>
    <source>
        <strain evidence="4 5">cv. Gransden 2004</strain>
    </source>
</reference>
<dbReference type="GO" id="GO:0005815">
    <property type="term" value="C:microtubule organizing center"/>
    <property type="evidence" value="ECO:0000318"/>
    <property type="project" value="GO_Central"/>
</dbReference>
<feature type="coiled-coil region" evidence="1">
    <location>
        <begin position="723"/>
        <end position="771"/>
    </location>
</feature>
<gene>
    <name evidence="3" type="ORF">PHYPA_029862</name>
</gene>
<accession>A0A2K1IEK9</accession>
<reference evidence="3 5" key="1">
    <citation type="journal article" date="2008" name="Science">
        <title>The Physcomitrella genome reveals evolutionary insights into the conquest of land by plants.</title>
        <authorList>
            <person name="Rensing S."/>
            <person name="Lang D."/>
            <person name="Zimmer A."/>
            <person name="Terry A."/>
            <person name="Salamov A."/>
            <person name="Shapiro H."/>
            <person name="Nishiyama T."/>
            <person name="Perroud P.-F."/>
            <person name="Lindquist E."/>
            <person name="Kamisugi Y."/>
            <person name="Tanahashi T."/>
            <person name="Sakakibara K."/>
            <person name="Fujita T."/>
            <person name="Oishi K."/>
            <person name="Shin-I T."/>
            <person name="Kuroki Y."/>
            <person name="Toyoda A."/>
            <person name="Suzuki Y."/>
            <person name="Hashimoto A."/>
            <person name="Yamaguchi K."/>
            <person name="Sugano A."/>
            <person name="Kohara Y."/>
            <person name="Fujiyama A."/>
            <person name="Anterola A."/>
            <person name="Aoki S."/>
            <person name="Ashton N."/>
            <person name="Barbazuk W.B."/>
            <person name="Barker E."/>
            <person name="Bennetzen J."/>
            <person name="Bezanilla M."/>
            <person name="Blankenship R."/>
            <person name="Cho S.H."/>
            <person name="Dutcher S."/>
            <person name="Estelle M."/>
            <person name="Fawcett J.A."/>
            <person name="Gundlach H."/>
            <person name="Hanada K."/>
            <person name="Heyl A."/>
            <person name="Hicks K.A."/>
            <person name="Hugh J."/>
            <person name="Lohr M."/>
            <person name="Mayer K."/>
            <person name="Melkozernov A."/>
            <person name="Murata T."/>
            <person name="Nelson D."/>
            <person name="Pils B."/>
            <person name="Prigge M."/>
            <person name="Reiss B."/>
            <person name="Renner T."/>
            <person name="Rombauts S."/>
            <person name="Rushton P."/>
            <person name="Sanderfoot A."/>
            <person name="Schween G."/>
            <person name="Shiu S.-H."/>
            <person name="Stueber K."/>
            <person name="Theodoulou F.L."/>
            <person name="Tu H."/>
            <person name="Van de Peer Y."/>
            <person name="Verrier P.J."/>
            <person name="Waters E."/>
            <person name="Wood A."/>
            <person name="Yang L."/>
            <person name="Cove D."/>
            <person name="Cuming A."/>
            <person name="Hasebe M."/>
            <person name="Lucas S."/>
            <person name="Mishler D.B."/>
            <person name="Reski R."/>
            <person name="Grigoriev I."/>
            <person name="Quatrano R.S."/>
            <person name="Boore J.L."/>
        </authorList>
    </citation>
    <scope>NUCLEOTIDE SEQUENCE [LARGE SCALE GENOMIC DNA]</scope>
    <source>
        <strain evidence="4 5">cv. Gransden 2004</strain>
    </source>
</reference>
<name>A0A2K1IEK9_PHYPA</name>
<dbReference type="EnsemblPlants" id="Pp3c25_11670V3.1">
    <property type="protein sequence ID" value="Pp3c25_11670V3.1"/>
    <property type="gene ID" value="Pp3c25_11670"/>
</dbReference>
<feature type="region of interest" description="Disordered" evidence="2">
    <location>
        <begin position="95"/>
        <end position="122"/>
    </location>
</feature>
<dbReference type="AlphaFoldDB" id="A0A2K1IEK9"/>
<feature type="coiled-coil region" evidence="1">
    <location>
        <begin position="371"/>
        <end position="440"/>
    </location>
</feature>
<feature type="compositionally biased region" description="Low complexity" evidence="2">
    <location>
        <begin position="100"/>
        <end position="117"/>
    </location>
</feature>
<dbReference type="Gramene" id="Pp3c25_11670V3.1">
    <property type="protein sequence ID" value="Pp3c25_11670V3.1"/>
    <property type="gene ID" value="Pp3c25_11670"/>
</dbReference>
<dbReference type="GO" id="GO:0060271">
    <property type="term" value="P:cilium assembly"/>
    <property type="evidence" value="ECO:0000318"/>
    <property type="project" value="GO_Central"/>
</dbReference>
<evidence type="ECO:0000313" key="3">
    <source>
        <dbReference type="EMBL" id="PNR27710.1"/>
    </source>
</evidence>
<feature type="compositionally biased region" description="Polar residues" evidence="2">
    <location>
        <begin position="24"/>
        <end position="47"/>
    </location>
</feature>
<dbReference type="InterPro" id="IPR026205">
    <property type="entry name" value="PIBF1"/>
</dbReference>
<evidence type="ECO:0000256" key="1">
    <source>
        <dbReference type="SAM" id="Coils"/>
    </source>
</evidence>
<organism evidence="3">
    <name type="scientific">Physcomitrium patens</name>
    <name type="common">Spreading-leaved earth moss</name>
    <name type="synonym">Physcomitrella patens</name>
    <dbReference type="NCBI Taxonomy" id="3218"/>
    <lineage>
        <taxon>Eukaryota</taxon>
        <taxon>Viridiplantae</taxon>
        <taxon>Streptophyta</taxon>
        <taxon>Embryophyta</taxon>
        <taxon>Bryophyta</taxon>
        <taxon>Bryophytina</taxon>
        <taxon>Bryopsida</taxon>
        <taxon>Funariidae</taxon>
        <taxon>Funariales</taxon>
        <taxon>Funariaceae</taxon>
        <taxon>Physcomitrium</taxon>
    </lineage>
</organism>
<dbReference type="Proteomes" id="UP000006727">
    <property type="component" value="Chromosome 25"/>
</dbReference>
<dbReference type="InParanoid" id="A0A2K1IEK9"/>
<keyword evidence="1" id="KW-0175">Coiled coil</keyword>
<evidence type="ECO:0000256" key="2">
    <source>
        <dbReference type="SAM" id="MobiDB-lite"/>
    </source>
</evidence>
<evidence type="ECO:0000313" key="4">
    <source>
        <dbReference type="EnsemblPlants" id="Pp3c25_11670V3.1"/>
    </source>
</evidence>